<dbReference type="AlphaFoldDB" id="A0A1S9PBE2"/>
<comment type="caution">
    <text evidence="2">The sequence shown here is derived from an EMBL/GenBank/DDBJ whole genome shotgun (WGS) entry which is preliminary data.</text>
</comment>
<evidence type="ECO:0000313" key="3">
    <source>
        <dbReference type="Proteomes" id="UP000189739"/>
    </source>
</evidence>
<gene>
    <name evidence="2" type="ORF">BC343_10830</name>
</gene>
<evidence type="ECO:0000256" key="1">
    <source>
        <dbReference type="ARBA" id="ARBA00022649"/>
    </source>
</evidence>
<dbReference type="EMBL" id="MBTF01000034">
    <property type="protein sequence ID" value="OOQ58137.1"/>
    <property type="molecule type" value="Genomic_DNA"/>
</dbReference>
<dbReference type="OrthoDB" id="595476at2"/>
<evidence type="ECO:0000313" key="2">
    <source>
        <dbReference type="EMBL" id="OOQ58137.1"/>
    </source>
</evidence>
<dbReference type="Gene3D" id="3.30.2310.20">
    <property type="entry name" value="RelE-like"/>
    <property type="match status" value="1"/>
</dbReference>
<proteinExistence type="predicted"/>
<keyword evidence="1" id="KW-1277">Toxin-antitoxin system</keyword>
<evidence type="ECO:0008006" key="4">
    <source>
        <dbReference type="Google" id="ProtNLM"/>
    </source>
</evidence>
<dbReference type="Pfam" id="PF05016">
    <property type="entry name" value="ParE_toxin"/>
    <property type="match status" value="1"/>
</dbReference>
<organism evidence="2 3">
    <name type="scientific">Mucilaginibacter pedocola</name>
    <dbReference type="NCBI Taxonomy" id="1792845"/>
    <lineage>
        <taxon>Bacteria</taxon>
        <taxon>Pseudomonadati</taxon>
        <taxon>Bacteroidota</taxon>
        <taxon>Sphingobacteriia</taxon>
        <taxon>Sphingobacteriales</taxon>
        <taxon>Sphingobacteriaceae</taxon>
        <taxon>Mucilaginibacter</taxon>
    </lineage>
</organism>
<dbReference type="RefSeq" id="WP_078349868.1">
    <property type="nucleotide sequence ID" value="NZ_MBTF01000034.1"/>
</dbReference>
<keyword evidence="3" id="KW-1185">Reference proteome</keyword>
<reference evidence="2 3" key="1">
    <citation type="submission" date="2016-07" db="EMBL/GenBank/DDBJ databases">
        <title>Genomic analysis of zinc-resistant bacterium Mucilaginibacter pedocola TBZ30.</title>
        <authorList>
            <person name="Huang J."/>
            <person name="Tang J."/>
        </authorList>
    </citation>
    <scope>NUCLEOTIDE SEQUENCE [LARGE SCALE GENOMIC DNA]</scope>
    <source>
        <strain evidence="2 3">TBZ30</strain>
    </source>
</reference>
<accession>A0A1S9PBE2</accession>
<name>A0A1S9PBE2_9SPHI</name>
<dbReference type="InterPro" id="IPR035093">
    <property type="entry name" value="RelE/ParE_toxin_dom_sf"/>
</dbReference>
<dbReference type="STRING" id="1792845.BC343_10830"/>
<dbReference type="Proteomes" id="UP000189739">
    <property type="component" value="Unassembled WGS sequence"/>
</dbReference>
<sequence>MYRLVVLKSAAEDIKESAKWYEEQKEGLGKRFKSQVLHKLNNVQRNPLLYAVKFSEQFRFAQVDVFPFLIVFEIVGDEVRVNSVFHTSRNPSRF</sequence>
<dbReference type="InterPro" id="IPR007712">
    <property type="entry name" value="RelE/ParE_toxin"/>
</dbReference>
<protein>
    <recommendedName>
        <fullName evidence="4">Addiction module toxin RelE</fullName>
    </recommendedName>
</protein>